<name>A0A8S5TPL0_9CAUD</name>
<protein>
    <submittedName>
        <fullName evidence="1">N-deoxyribosyltransferase</fullName>
    </submittedName>
</protein>
<reference evidence="1" key="1">
    <citation type="journal article" date="2021" name="Proc. Natl. Acad. Sci. U.S.A.">
        <title>A Catalog of Tens of Thousands of Viruses from Human Metagenomes Reveals Hidden Associations with Chronic Diseases.</title>
        <authorList>
            <person name="Tisza M.J."/>
            <person name="Buck C.B."/>
        </authorList>
    </citation>
    <scope>NUCLEOTIDE SEQUENCE</scope>
    <source>
        <strain evidence="1">Ct2iq11</strain>
    </source>
</reference>
<proteinExistence type="predicted"/>
<evidence type="ECO:0000313" key="1">
    <source>
        <dbReference type="EMBL" id="DAF65055.1"/>
    </source>
</evidence>
<organism evidence="1">
    <name type="scientific">Podoviridae sp. ct2iq11</name>
    <dbReference type="NCBI Taxonomy" id="2827720"/>
    <lineage>
        <taxon>Viruses</taxon>
        <taxon>Duplodnaviria</taxon>
        <taxon>Heunggongvirae</taxon>
        <taxon>Uroviricota</taxon>
        <taxon>Caudoviricetes</taxon>
    </lineage>
</organism>
<sequence length="104" mass="11980">MNKVMIIQPMTGKTYEQLKAEWDKAYDELTGMGYRVANTRFRGLKPANYDAALYRLSEDYATMSDSDGLLFLPGWREDMFCCVQRVTAEAFGKPVFDSTDELRK</sequence>
<accession>A0A8S5TPL0</accession>
<dbReference type="EMBL" id="BK032872">
    <property type="protein sequence ID" value="DAF65055.1"/>
    <property type="molecule type" value="Genomic_DNA"/>
</dbReference>